<comment type="caution">
    <text evidence="4">The sequence shown here is derived from an EMBL/GenBank/DDBJ whole genome shotgun (WGS) entry which is preliminary data.</text>
</comment>
<evidence type="ECO:0000256" key="2">
    <source>
        <dbReference type="ARBA" id="ARBA00023239"/>
    </source>
</evidence>
<dbReference type="InterPro" id="IPR051818">
    <property type="entry name" value="TPP_dependent_decarboxylase"/>
</dbReference>
<dbReference type="EMBL" id="MAYW01000138">
    <property type="protein sequence ID" value="ODS31168.1"/>
    <property type="molecule type" value="Genomic_DNA"/>
</dbReference>
<dbReference type="InterPro" id="IPR011766">
    <property type="entry name" value="TPP_enzyme_TPP-bd"/>
</dbReference>
<protein>
    <recommendedName>
        <fullName evidence="3">Thiamine pyrophosphate enzyme TPP-binding domain-containing protein</fullName>
    </recommendedName>
</protein>
<evidence type="ECO:0000313" key="4">
    <source>
        <dbReference type="EMBL" id="ODS31168.1"/>
    </source>
</evidence>
<dbReference type="PANTHER" id="PTHR42818">
    <property type="entry name" value="SULFOPYRUVATE DECARBOXYLASE SUBUNIT ALPHA"/>
    <property type="match status" value="1"/>
</dbReference>
<dbReference type="GO" id="GO:0016831">
    <property type="term" value="F:carboxy-lyase activity"/>
    <property type="evidence" value="ECO:0007669"/>
    <property type="project" value="UniProtKB-KW"/>
</dbReference>
<dbReference type="Gene3D" id="3.40.50.970">
    <property type="match status" value="1"/>
</dbReference>
<evidence type="ECO:0000313" key="5">
    <source>
        <dbReference type="Proteomes" id="UP000094056"/>
    </source>
</evidence>
<organism evidence="4 5">
    <name type="scientific">Candidatus Scalindua rubra</name>
    <dbReference type="NCBI Taxonomy" id="1872076"/>
    <lineage>
        <taxon>Bacteria</taxon>
        <taxon>Pseudomonadati</taxon>
        <taxon>Planctomycetota</taxon>
        <taxon>Candidatus Brocadiia</taxon>
        <taxon>Candidatus Brocadiales</taxon>
        <taxon>Candidatus Scalinduaceae</taxon>
        <taxon>Candidatus Scalindua</taxon>
    </lineage>
</organism>
<gene>
    <name evidence="4" type="ORF">SCARUB_03711</name>
</gene>
<reference evidence="4 5" key="1">
    <citation type="submission" date="2016-07" db="EMBL/GenBank/DDBJ databases">
        <title>Draft genome of Scalindua rubra, obtained from a brine-seawater interface in the Red Sea, sheds light on salt adaptation in anammox bacteria.</title>
        <authorList>
            <person name="Speth D.R."/>
            <person name="Lagkouvardos I."/>
            <person name="Wang Y."/>
            <person name="Qian P.-Y."/>
            <person name="Dutilh B.E."/>
            <person name="Jetten M.S."/>
        </authorList>
    </citation>
    <scope>NUCLEOTIDE SEQUENCE [LARGE SCALE GENOMIC DNA]</scope>
    <source>
        <strain evidence="4">BSI-1</strain>
    </source>
</reference>
<dbReference type="PANTHER" id="PTHR42818:SF1">
    <property type="entry name" value="SULFOPYRUVATE DECARBOXYLASE"/>
    <property type="match status" value="1"/>
</dbReference>
<name>A0A1E3X6B1_9BACT</name>
<feature type="domain" description="Thiamine pyrophosphate enzyme TPP-binding" evidence="3">
    <location>
        <begin position="55"/>
        <end position="169"/>
    </location>
</feature>
<dbReference type="SUPFAM" id="SSF52518">
    <property type="entry name" value="Thiamin diphosphate-binding fold (THDP-binding)"/>
    <property type="match status" value="1"/>
</dbReference>
<dbReference type="AlphaFoldDB" id="A0A1E3X6B1"/>
<dbReference type="GO" id="GO:0030976">
    <property type="term" value="F:thiamine pyrophosphate binding"/>
    <property type="evidence" value="ECO:0007669"/>
    <property type="project" value="InterPro"/>
</dbReference>
<dbReference type="Pfam" id="PF02775">
    <property type="entry name" value="TPP_enzyme_C"/>
    <property type="match status" value="1"/>
</dbReference>
<dbReference type="GO" id="GO:0044281">
    <property type="term" value="P:small molecule metabolic process"/>
    <property type="evidence" value="ECO:0007669"/>
    <property type="project" value="UniProtKB-ARBA"/>
</dbReference>
<dbReference type="Proteomes" id="UP000094056">
    <property type="component" value="Unassembled WGS sequence"/>
</dbReference>
<evidence type="ECO:0000259" key="3">
    <source>
        <dbReference type="Pfam" id="PF02775"/>
    </source>
</evidence>
<dbReference type="InterPro" id="IPR029061">
    <property type="entry name" value="THDP-binding"/>
</dbReference>
<evidence type="ECO:0000256" key="1">
    <source>
        <dbReference type="ARBA" id="ARBA00022793"/>
    </source>
</evidence>
<keyword evidence="1" id="KW-0210">Decarboxylase</keyword>
<sequence length="201" mass="22394">MLVTLAFSGYRNSDMLDYTKAITTITELLKDQLVICANGMISRETFTIKDRTENFYMIGSMGLASSIGLGIALNKPSRKIIILDGDGNLLMNLGSLAMIGSLQPKNLLHIVLDNESNASTGNQPTFSNTIGLEDIANSTRYTYFKKVTDIESLRKEMIQLLEKEGPSFLLVKISNNEEQREIGRVTHSPEHIKERFMSAIN</sequence>
<dbReference type="PATRIC" id="fig|1872076.5.peg.4419"/>
<accession>A0A1E3X6B1</accession>
<proteinExistence type="predicted"/>
<keyword evidence="2" id="KW-0456">Lyase</keyword>